<proteinExistence type="inferred from homology"/>
<protein>
    <submittedName>
        <fullName evidence="7">Nitroreductase</fullName>
    </submittedName>
</protein>
<feature type="domain" description="Nitroreductase" evidence="6">
    <location>
        <begin position="22"/>
        <end position="211"/>
    </location>
</feature>
<dbReference type="Pfam" id="PF00881">
    <property type="entry name" value="Nitroreductase"/>
    <property type="match status" value="1"/>
</dbReference>
<accession>A0ABP8VF84</accession>
<dbReference type="InterPro" id="IPR029479">
    <property type="entry name" value="Nitroreductase"/>
</dbReference>
<dbReference type="SUPFAM" id="SSF55469">
    <property type="entry name" value="FMN-dependent nitroreductase-like"/>
    <property type="match status" value="1"/>
</dbReference>
<keyword evidence="8" id="KW-1185">Reference proteome</keyword>
<dbReference type="Gene3D" id="3.40.109.10">
    <property type="entry name" value="NADH Oxidase"/>
    <property type="match status" value="1"/>
</dbReference>
<evidence type="ECO:0000256" key="4">
    <source>
        <dbReference type="ARBA" id="ARBA00022643"/>
    </source>
</evidence>
<evidence type="ECO:0000259" key="6">
    <source>
        <dbReference type="Pfam" id="PF00881"/>
    </source>
</evidence>
<comment type="similarity">
    <text evidence="2">Belongs to the nitroreductase family.</text>
</comment>
<evidence type="ECO:0000256" key="3">
    <source>
        <dbReference type="ARBA" id="ARBA00022630"/>
    </source>
</evidence>
<evidence type="ECO:0000313" key="7">
    <source>
        <dbReference type="EMBL" id="GAA4661345.1"/>
    </source>
</evidence>
<keyword evidence="4" id="KW-0288">FMN</keyword>
<evidence type="ECO:0000256" key="1">
    <source>
        <dbReference type="ARBA" id="ARBA00001917"/>
    </source>
</evidence>
<dbReference type="EMBL" id="BAABJA010000003">
    <property type="protein sequence ID" value="GAA4661345.1"/>
    <property type="molecule type" value="Genomic_DNA"/>
</dbReference>
<evidence type="ECO:0000256" key="2">
    <source>
        <dbReference type="ARBA" id="ARBA00007118"/>
    </source>
</evidence>
<organism evidence="7 8">
    <name type="scientific">Bartonella pachyuromydis</name>
    <dbReference type="NCBI Taxonomy" id="931097"/>
    <lineage>
        <taxon>Bacteria</taxon>
        <taxon>Pseudomonadati</taxon>
        <taxon>Pseudomonadota</taxon>
        <taxon>Alphaproteobacteria</taxon>
        <taxon>Hyphomicrobiales</taxon>
        <taxon>Bartonellaceae</taxon>
        <taxon>Bartonella</taxon>
    </lineage>
</organism>
<sequence length="235" mass="27042">MLSPEKVKTMTDNSSINIFQSILSRKSIRAFTNQPVLQETIEEILKFAARAPSGTNLQPWQVIVLTGKVLEKLGQELSHLVLSGVEGEREYHYYPRRWREPYLSRRQKIGLDLYKSLGIQKGEQEKMLLQKARNFSFFGAPVGLLFTMDHDMEMGSWLDLGMFMQTLMLAARGFGLDTCPQAAFADYHKQIRTFLSVPPERHIICGMALGYRDMSAPENNFETEREPIENFVRFI</sequence>
<comment type="caution">
    <text evidence="7">The sequence shown here is derived from an EMBL/GenBank/DDBJ whole genome shotgun (WGS) entry which is preliminary data.</text>
</comment>
<dbReference type="InterPro" id="IPR000415">
    <property type="entry name" value="Nitroreductase-like"/>
</dbReference>
<keyword evidence="3" id="KW-0285">Flavoprotein</keyword>
<dbReference type="CDD" id="cd02136">
    <property type="entry name" value="PnbA_NfnB-like"/>
    <property type="match status" value="1"/>
</dbReference>
<gene>
    <name evidence="7" type="ORF">GCM10023262_06430</name>
</gene>
<keyword evidence="5" id="KW-0560">Oxidoreductase</keyword>
<comment type="cofactor">
    <cofactor evidence="1">
        <name>FMN</name>
        <dbReference type="ChEBI" id="CHEBI:58210"/>
    </cofactor>
</comment>
<evidence type="ECO:0000256" key="5">
    <source>
        <dbReference type="ARBA" id="ARBA00023002"/>
    </source>
</evidence>
<dbReference type="PANTHER" id="PTHR43673">
    <property type="entry name" value="NAD(P)H NITROREDUCTASE YDGI-RELATED"/>
    <property type="match status" value="1"/>
</dbReference>
<name>A0ABP8VF84_9HYPH</name>
<dbReference type="Proteomes" id="UP001501699">
    <property type="component" value="Unassembled WGS sequence"/>
</dbReference>
<dbReference type="PANTHER" id="PTHR43673:SF2">
    <property type="entry name" value="NITROREDUCTASE"/>
    <property type="match status" value="1"/>
</dbReference>
<evidence type="ECO:0000313" key="8">
    <source>
        <dbReference type="Proteomes" id="UP001501699"/>
    </source>
</evidence>
<reference evidence="8" key="1">
    <citation type="journal article" date="2019" name="Int. J. Syst. Evol. Microbiol.">
        <title>The Global Catalogue of Microorganisms (GCM) 10K type strain sequencing project: providing services to taxonomists for standard genome sequencing and annotation.</title>
        <authorList>
            <consortium name="The Broad Institute Genomics Platform"/>
            <consortium name="The Broad Institute Genome Sequencing Center for Infectious Disease"/>
            <person name="Wu L."/>
            <person name="Ma J."/>
        </authorList>
    </citation>
    <scope>NUCLEOTIDE SEQUENCE [LARGE SCALE GENOMIC DNA]</scope>
    <source>
        <strain evidence="8">JCM 17714</strain>
    </source>
</reference>